<proteinExistence type="predicted"/>
<evidence type="ECO:0000313" key="2">
    <source>
        <dbReference type="Proteomes" id="UP001283361"/>
    </source>
</evidence>
<comment type="caution">
    <text evidence="1">The sequence shown here is derived from an EMBL/GenBank/DDBJ whole genome shotgun (WGS) entry which is preliminary data.</text>
</comment>
<keyword evidence="2" id="KW-1185">Reference proteome</keyword>
<dbReference type="AlphaFoldDB" id="A0AAE0ZA26"/>
<gene>
    <name evidence="1" type="ORF">RRG08_027767</name>
</gene>
<reference evidence="1" key="1">
    <citation type="journal article" date="2023" name="G3 (Bethesda)">
        <title>A reference genome for the long-term kleptoplast-retaining sea slug Elysia crispata morphotype clarki.</title>
        <authorList>
            <person name="Eastman K.E."/>
            <person name="Pendleton A.L."/>
            <person name="Shaikh M.A."/>
            <person name="Suttiyut T."/>
            <person name="Ogas R."/>
            <person name="Tomko P."/>
            <person name="Gavelis G."/>
            <person name="Widhalm J.R."/>
            <person name="Wisecaver J.H."/>
        </authorList>
    </citation>
    <scope>NUCLEOTIDE SEQUENCE</scope>
    <source>
        <strain evidence="1">ECLA1</strain>
    </source>
</reference>
<dbReference type="Proteomes" id="UP001283361">
    <property type="component" value="Unassembled WGS sequence"/>
</dbReference>
<accession>A0AAE0ZA26</accession>
<sequence>MIFPTELAFKISPFPSIQGSPPAERLNVIGVLAHLPEVFRATSQPGCVCLMIRASAKRSWNGRIEEEERLCMRNSFRLGSLERLDLAGSHRTCVLAGGSRCWNYRANIGT</sequence>
<organism evidence="1 2">
    <name type="scientific">Elysia crispata</name>
    <name type="common">lettuce slug</name>
    <dbReference type="NCBI Taxonomy" id="231223"/>
    <lineage>
        <taxon>Eukaryota</taxon>
        <taxon>Metazoa</taxon>
        <taxon>Spiralia</taxon>
        <taxon>Lophotrochozoa</taxon>
        <taxon>Mollusca</taxon>
        <taxon>Gastropoda</taxon>
        <taxon>Heterobranchia</taxon>
        <taxon>Euthyneura</taxon>
        <taxon>Panpulmonata</taxon>
        <taxon>Sacoglossa</taxon>
        <taxon>Placobranchoidea</taxon>
        <taxon>Plakobranchidae</taxon>
        <taxon>Elysia</taxon>
    </lineage>
</organism>
<name>A0AAE0ZA26_9GAST</name>
<evidence type="ECO:0000313" key="1">
    <source>
        <dbReference type="EMBL" id="KAK3765126.1"/>
    </source>
</evidence>
<protein>
    <submittedName>
        <fullName evidence="1">Uncharacterized protein</fullName>
    </submittedName>
</protein>
<dbReference type="EMBL" id="JAWDGP010004345">
    <property type="protein sequence ID" value="KAK3765126.1"/>
    <property type="molecule type" value="Genomic_DNA"/>
</dbReference>